<accession>A0A0B6VSW3</accession>
<dbReference type="EMBL" id="AP014714">
    <property type="protein sequence ID" value="BAQ22930.1"/>
    <property type="molecule type" value="Genomic_DNA"/>
</dbReference>
<evidence type="ECO:0000313" key="2">
    <source>
        <dbReference type="Proteomes" id="UP000204657"/>
    </source>
</evidence>
<dbReference type="Proteomes" id="UP000204657">
    <property type="component" value="Segment"/>
</dbReference>
<dbReference type="KEGG" id="vg:26519277"/>
<proteinExistence type="predicted"/>
<reference evidence="1 2" key="1">
    <citation type="submission" date="2015-02" db="EMBL/GenBank/DDBJ databases">
        <title>Complete genome sequences of Edwardsiella bacteriophages, PEi20 and PEi26.</title>
        <authorList>
            <person name="Yasuike M."/>
            <person name="Nishiki I."/>
            <person name="Iwasaki Y."/>
            <person name="Nakamura Y."/>
            <person name="Fujiwara A."/>
            <person name="Hassan E.S."/>
            <person name="Mahmoud M.M."/>
            <person name="Kawato Y."/>
            <person name="Nagai S."/>
            <person name="Kobayashi T."/>
            <person name="Ototake M."/>
            <person name="Nakai T."/>
        </authorList>
    </citation>
    <scope>NUCLEOTIDE SEQUENCE [LARGE SCALE GENOMIC DNA]</scope>
</reference>
<organism evidence="1 2">
    <name type="scientific">Edwardsiella phage PEi20</name>
    <dbReference type="NCBI Taxonomy" id="1608310"/>
    <lineage>
        <taxon>Viruses</taxon>
        <taxon>Duplodnaviria</taxon>
        <taxon>Heunggongvirae</taxon>
        <taxon>Uroviricota</taxon>
        <taxon>Caudoviricetes</taxon>
        <taxon>Pantevenvirales</taxon>
        <taxon>Straboviridae</taxon>
        <taxon>Tevenvirinae</taxon>
        <taxon>Kanagawavirus</taxon>
        <taxon>Kanagawavirus pei20</taxon>
    </lineage>
</organism>
<dbReference type="RefSeq" id="YP_009190438.1">
    <property type="nucleotide sequence ID" value="NC_028683.1"/>
</dbReference>
<evidence type="ECO:0000313" key="1">
    <source>
        <dbReference type="EMBL" id="BAQ22930.1"/>
    </source>
</evidence>
<sequence>MITAKGSIPFIVWWNVKVEEFEKKIHRNISNEVIAGILEDAQYGIREAAVEYLYEGHFKIVAFNESTDLEAIGAQLNEIIEEYELEDY</sequence>
<keyword evidence="2" id="KW-1185">Reference proteome</keyword>
<protein>
    <submittedName>
        <fullName evidence="1">Uncharacterized protein</fullName>
    </submittedName>
</protein>
<dbReference type="GeneID" id="26519277"/>
<name>A0A0B6VSW3_9CAUD</name>